<evidence type="ECO:0000259" key="2">
    <source>
        <dbReference type="PROSITE" id="PS50887"/>
    </source>
</evidence>
<keyword evidence="4" id="KW-1185">Reference proteome</keyword>
<name>A0ABV9GS88_9BURK</name>
<dbReference type="Proteomes" id="UP001595967">
    <property type="component" value="Unassembled WGS sequence"/>
</dbReference>
<dbReference type="CDD" id="cd01949">
    <property type="entry name" value="GGDEF"/>
    <property type="match status" value="1"/>
</dbReference>
<dbReference type="PROSITE" id="PS50887">
    <property type="entry name" value="GGDEF"/>
    <property type="match status" value="1"/>
</dbReference>
<comment type="caution">
    <text evidence="3">The sequence shown here is derived from an EMBL/GenBank/DDBJ whole genome shotgun (WGS) entry which is preliminary data.</text>
</comment>
<dbReference type="RefSeq" id="WP_377723233.1">
    <property type="nucleotide sequence ID" value="NZ_JBHSEW010000001.1"/>
</dbReference>
<evidence type="ECO:0000313" key="3">
    <source>
        <dbReference type="EMBL" id="MFC4620842.1"/>
    </source>
</evidence>
<evidence type="ECO:0000256" key="1">
    <source>
        <dbReference type="ARBA" id="ARBA00012528"/>
    </source>
</evidence>
<dbReference type="Pfam" id="PF00990">
    <property type="entry name" value="GGDEF"/>
    <property type="match status" value="1"/>
</dbReference>
<accession>A0ABV9GS88</accession>
<dbReference type="InterPro" id="IPR043128">
    <property type="entry name" value="Rev_trsase/Diguanyl_cyclase"/>
</dbReference>
<feature type="domain" description="GGDEF" evidence="2">
    <location>
        <begin position="86"/>
        <end position="221"/>
    </location>
</feature>
<dbReference type="PANTHER" id="PTHR45138:SF24">
    <property type="entry name" value="DIGUANYLATE CYCLASE DGCC-RELATED"/>
    <property type="match status" value="1"/>
</dbReference>
<dbReference type="PANTHER" id="PTHR45138">
    <property type="entry name" value="REGULATORY COMPONENTS OF SENSORY TRANSDUCTION SYSTEM"/>
    <property type="match status" value="1"/>
</dbReference>
<sequence length="257" mass="27716">MTTPFPTASLASCIDRLQLGEALALLGRDACGQLPDAQGDPVAYLQAVVDGLCNVSLRDPLTGTANRRQLMTVLEGELDRVARSGDAALLLMVDIDHFKTVNDTYGHNVGDLALQHVAQLLQECVRPMDTLARYGGEEFAIVLPACQPAYGKNVADRIRQMVASQPFYASPGQALPLTVSIGGAYALQWIRSTNELWIERADQQLYQAKNLGRNRVCIEPQPDSTVTAEEKDLLFSGLIMPTSAAAESISSMSPGNV</sequence>
<proteinExistence type="predicted"/>
<dbReference type="NCBIfam" id="TIGR00254">
    <property type="entry name" value="GGDEF"/>
    <property type="match status" value="1"/>
</dbReference>
<reference evidence="4" key="1">
    <citation type="journal article" date="2019" name="Int. J. Syst. Evol. Microbiol.">
        <title>The Global Catalogue of Microorganisms (GCM) 10K type strain sequencing project: providing services to taxonomists for standard genome sequencing and annotation.</title>
        <authorList>
            <consortium name="The Broad Institute Genomics Platform"/>
            <consortium name="The Broad Institute Genome Sequencing Center for Infectious Disease"/>
            <person name="Wu L."/>
            <person name="Ma J."/>
        </authorList>
    </citation>
    <scope>NUCLEOTIDE SEQUENCE [LARGE SCALE GENOMIC DNA]</scope>
    <source>
        <strain evidence="4">JCM 11650</strain>
    </source>
</reference>
<dbReference type="InterPro" id="IPR029787">
    <property type="entry name" value="Nucleotide_cyclase"/>
</dbReference>
<dbReference type="Gene3D" id="3.30.70.270">
    <property type="match status" value="1"/>
</dbReference>
<dbReference type="SMART" id="SM00267">
    <property type="entry name" value="GGDEF"/>
    <property type="match status" value="1"/>
</dbReference>
<dbReference type="EMBL" id="JBHSEW010000001">
    <property type="protein sequence ID" value="MFC4620842.1"/>
    <property type="molecule type" value="Genomic_DNA"/>
</dbReference>
<dbReference type="InterPro" id="IPR050469">
    <property type="entry name" value="Diguanylate_Cyclase"/>
</dbReference>
<gene>
    <name evidence="3" type="ORF">ACFO3A_01235</name>
</gene>
<organism evidence="3 4">
    <name type="scientific">Comamonas nitrativorans</name>
    <dbReference type="NCBI Taxonomy" id="108437"/>
    <lineage>
        <taxon>Bacteria</taxon>
        <taxon>Pseudomonadati</taxon>
        <taxon>Pseudomonadota</taxon>
        <taxon>Betaproteobacteria</taxon>
        <taxon>Burkholderiales</taxon>
        <taxon>Comamonadaceae</taxon>
        <taxon>Comamonas</taxon>
    </lineage>
</organism>
<dbReference type="EC" id="2.7.7.65" evidence="1"/>
<evidence type="ECO:0000313" key="4">
    <source>
        <dbReference type="Proteomes" id="UP001595967"/>
    </source>
</evidence>
<dbReference type="SUPFAM" id="SSF55073">
    <property type="entry name" value="Nucleotide cyclase"/>
    <property type="match status" value="1"/>
</dbReference>
<protein>
    <recommendedName>
        <fullName evidence="1">diguanylate cyclase</fullName>
        <ecNumber evidence="1">2.7.7.65</ecNumber>
    </recommendedName>
</protein>
<dbReference type="InterPro" id="IPR000160">
    <property type="entry name" value="GGDEF_dom"/>
</dbReference>